<evidence type="ECO:0000256" key="2">
    <source>
        <dbReference type="SAM" id="MobiDB-lite"/>
    </source>
</evidence>
<feature type="transmembrane region" description="Helical" evidence="3">
    <location>
        <begin position="39"/>
        <end position="57"/>
    </location>
</feature>
<gene>
    <name evidence="4" type="ORF">SAMN04487931_10379</name>
</gene>
<keyword evidence="5" id="KW-1185">Reference proteome</keyword>
<proteinExistence type="predicted"/>
<evidence type="ECO:0000256" key="3">
    <source>
        <dbReference type="SAM" id="Phobius"/>
    </source>
</evidence>
<reference evidence="5" key="1">
    <citation type="submission" date="2016-10" db="EMBL/GenBank/DDBJ databases">
        <authorList>
            <person name="Varghese N."/>
            <person name="Submissions S."/>
        </authorList>
    </citation>
    <scope>NUCLEOTIDE SEQUENCE [LARGE SCALE GENOMIC DNA]</scope>
    <source>
        <strain evidence="5">DSM 3384</strain>
    </source>
</reference>
<accession>A0A1H2EFF8</accession>
<name>A0A1H2EFF8_9BACT</name>
<keyword evidence="3" id="KW-0812">Transmembrane</keyword>
<organism evidence="4 5">
    <name type="scientific">Desulfobacula phenolica</name>
    <dbReference type="NCBI Taxonomy" id="90732"/>
    <lineage>
        <taxon>Bacteria</taxon>
        <taxon>Pseudomonadati</taxon>
        <taxon>Thermodesulfobacteriota</taxon>
        <taxon>Desulfobacteria</taxon>
        <taxon>Desulfobacterales</taxon>
        <taxon>Desulfobacteraceae</taxon>
        <taxon>Desulfobacula</taxon>
    </lineage>
</organism>
<evidence type="ECO:0000256" key="1">
    <source>
        <dbReference type="SAM" id="Coils"/>
    </source>
</evidence>
<evidence type="ECO:0000313" key="4">
    <source>
        <dbReference type="EMBL" id="SDT93875.1"/>
    </source>
</evidence>
<keyword evidence="1" id="KW-0175">Coiled coil</keyword>
<dbReference type="RefSeq" id="WP_092231299.1">
    <property type="nucleotide sequence ID" value="NZ_FNLL01000003.1"/>
</dbReference>
<protein>
    <submittedName>
        <fullName evidence="4">Uncharacterized protein</fullName>
    </submittedName>
</protein>
<keyword evidence="3" id="KW-1133">Transmembrane helix</keyword>
<dbReference type="AlphaFoldDB" id="A0A1H2EFF8"/>
<feature type="coiled-coil region" evidence="1">
    <location>
        <begin position="126"/>
        <end position="185"/>
    </location>
</feature>
<sequence length="220" mass="25587">MLGFKKKRQDQDKPEADSQETSIQTLPKKKNKTGSKKKMVIILFFLVALGAASYTAYDLYLAPKDPKVYQKIELKHLDLPEEMVRFSFDYLPDLYVAMVSFNKEMDLFDQKITKINNIAQKYPEQKKIADKEKKNWEKAKNTLQKAFIKIEKPVKETYVLFCVNKEQGLAQIKEKDKELTELARNALTPAKELTKSIKPEETVPQGFIKANIYKLKKKFL</sequence>
<dbReference type="Proteomes" id="UP000199608">
    <property type="component" value="Unassembled WGS sequence"/>
</dbReference>
<evidence type="ECO:0000313" key="5">
    <source>
        <dbReference type="Proteomes" id="UP000199608"/>
    </source>
</evidence>
<dbReference type="EMBL" id="FNLL01000003">
    <property type="protein sequence ID" value="SDT93875.1"/>
    <property type="molecule type" value="Genomic_DNA"/>
</dbReference>
<feature type="region of interest" description="Disordered" evidence="2">
    <location>
        <begin position="1"/>
        <end position="30"/>
    </location>
</feature>
<keyword evidence="3" id="KW-0472">Membrane</keyword>